<name>A0ABP0Y5S6_9ROSI</name>
<feature type="region of interest" description="Disordered" evidence="1">
    <location>
        <begin position="218"/>
        <end position="281"/>
    </location>
</feature>
<feature type="compositionally biased region" description="Basic and acidic residues" evidence="1">
    <location>
        <begin position="253"/>
        <end position="262"/>
    </location>
</feature>
<accession>A0ABP0Y5S6</accession>
<evidence type="ECO:0000256" key="1">
    <source>
        <dbReference type="SAM" id="MobiDB-lite"/>
    </source>
</evidence>
<evidence type="ECO:0000313" key="2">
    <source>
        <dbReference type="EMBL" id="CAK9315814.1"/>
    </source>
</evidence>
<feature type="compositionally biased region" description="Low complexity" evidence="1">
    <location>
        <begin position="265"/>
        <end position="281"/>
    </location>
</feature>
<organism evidence="2 3">
    <name type="scientific">Citrullus colocynthis</name>
    <name type="common">colocynth</name>
    <dbReference type="NCBI Taxonomy" id="252529"/>
    <lineage>
        <taxon>Eukaryota</taxon>
        <taxon>Viridiplantae</taxon>
        <taxon>Streptophyta</taxon>
        <taxon>Embryophyta</taxon>
        <taxon>Tracheophyta</taxon>
        <taxon>Spermatophyta</taxon>
        <taxon>Magnoliopsida</taxon>
        <taxon>eudicotyledons</taxon>
        <taxon>Gunneridae</taxon>
        <taxon>Pentapetalae</taxon>
        <taxon>rosids</taxon>
        <taxon>fabids</taxon>
        <taxon>Cucurbitales</taxon>
        <taxon>Cucurbitaceae</taxon>
        <taxon>Benincaseae</taxon>
        <taxon>Citrullus</taxon>
    </lineage>
</organism>
<dbReference type="PANTHER" id="PTHR33095">
    <property type="entry name" value="OS07G0619500 PROTEIN"/>
    <property type="match status" value="1"/>
</dbReference>
<dbReference type="Pfam" id="PF07816">
    <property type="entry name" value="DUF1645"/>
    <property type="match status" value="1"/>
</dbReference>
<evidence type="ECO:0000313" key="3">
    <source>
        <dbReference type="Proteomes" id="UP001642487"/>
    </source>
</evidence>
<gene>
    <name evidence="2" type="ORF">CITCOLO1_LOCUS7643</name>
</gene>
<proteinExistence type="predicted"/>
<protein>
    <recommendedName>
        <fullName evidence="4">Calmodulin-binding protein</fullName>
    </recommendedName>
</protein>
<feature type="compositionally biased region" description="Polar residues" evidence="1">
    <location>
        <begin position="218"/>
        <end position="237"/>
    </location>
</feature>
<sequence>MGHATFFSRALPCFRVSPVWQSIDFLSHIFQSIFFSTLSASSLFPLPYSSISLPSAIVINPSLLPLSPPNPKPLPYADLGDSSSPFSMEVAVPVAPVDFNFDSACSSPYMTAPSSPQRFGNFFFSSAPTSPSHAAAFYYDFNEFDSAYGDGRSSSASEIPFLWEELPGIAKSGGDACSSVADEDFEFDFSGQLERTSLSAEELFDCGKIRALKPPLSNRVTDSISSNATSQRSSTIAQGKRIVQETTTTQRNSDGKRGRERTNISSSSRSSSSIRRSGSRSLSPLRVSDIILDSDQEIPTKSAISSTTSNDKHSISSSASFLSAFSFSRGQRRWRIRDLLLFRSASEGRATDKKTVEEMKISSFRSIESLGSVSSSRRRGTISPHELHYKTNRAVSEELRKKTSLPYKHGLLGCLGFNSSMQRSFSRSFGSLARA</sequence>
<reference evidence="2 3" key="1">
    <citation type="submission" date="2024-03" db="EMBL/GenBank/DDBJ databases">
        <authorList>
            <person name="Gkanogiannis A."/>
            <person name="Becerra Lopez-Lavalle L."/>
        </authorList>
    </citation>
    <scope>NUCLEOTIDE SEQUENCE [LARGE SCALE GENOMIC DNA]</scope>
</reference>
<dbReference type="EMBL" id="OZ021736">
    <property type="protein sequence ID" value="CAK9315814.1"/>
    <property type="molecule type" value="Genomic_DNA"/>
</dbReference>
<keyword evidence="3" id="KW-1185">Reference proteome</keyword>
<dbReference type="PANTHER" id="PTHR33095:SF81">
    <property type="entry name" value="OS07G0619500 PROTEIN"/>
    <property type="match status" value="1"/>
</dbReference>
<evidence type="ECO:0008006" key="4">
    <source>
        <dbReference type="Google" id="ProtNLM"/>
    </source>
</evidence>
<dbReference type="InterPro" id="IPR012442">
    <property type="entry name" value="DUF1645_plant"/>
</dbReference>
<dbReference type="Proteomes" id="UP001642487">
    <property type="component" value="Chromosome 2"/>
</dbReference>